<feature type="domain" description="BUB1 N-terminal" evidence="2">
    <location>
        <begin position="23"/>
        <end position="195"/>
    </location>
</feature>
<reference evidence="3" key="2">
    <citation type="submission" date="2021-10" db="EMBL/GenBank/DDBJ databases">
        <title>Phylogenomics reveals ancestral predisposition of the termite-cultivated fungus Termitomyces towards a domesticated lifestyle.</title>
        <authorList>
            <person name="Auxier B."/>
            <person name="Grum-Grzhimaylo A."/>
            <person name="Cardenas M.E."/>
            <person name="Lodge J.D."/>
            <person name="Laessoe T."/>
            <person name="Pedersen O."/>
            <person name="Smith M.E."/>
            <person name="Kuyper T.W."/>
            <person name="Franco-Molano E.A."/>
            <person name="Baroni T.J."/>
            <person name="Aanen D.K."/>
        </authorList>
    </citation>
    <scope>NUCLEOTIDE SEQUENCE</scope>
    <source>
        <strain evidence="3">D49</strain>
    </source>
</reference>
<feature type="region of interest" description="Disordered" evidence="1">
    <location>
        <begin position="357"/>
        <end position="381"/>
    </location>
</feature>
<sequence length="381" mass="42191">MPGRTPADARRLDDERKRLRAKLDVAINEEDDPLAVYDQFIQWTIQSYGEKDPNSGLRHLLEEATRKFKDDPIYKTDLRYLKLWAMYATLHERPGAIAIYGHLLATGIGTSFSLLYEKYAVLLEADGKLEDADVLYRQGIRLQARPVERLKTRYRDFLSRSGFSSKPTATSKTSIGSSSTASKSQVSQPKTQNRSASSSSSTSKRNPASRIVNFNSTAESRYAAMLTPPDPGKRAEKMRFNMSLLFTKEGGEFSIQEARARSLGLLGKKWGPPPASESYRFPGTSSLSMPVDFNDDGMKQGMGGRRKSYLGGGEPTVTINTREALEDVFGMYNSPDRTVKVQPGSKYAPVRDIQPLTPAIAPRGNSLQNTKTPTAGILSQS</sequence>
<feature type="compositionally biased region" description="Polar residues" evidence="1">
    <location>
        <begin position="365"/>
        <end position="381"/>
    </location>
</feature>
<dbReference type="PANTHER" id="PTHR14030:SF4">
    <property type="entry name" value="BUB1 KINASE, ISOFORM A-RELATED"/>
    <property type="match status" value="1"/>
</dbReference>
<evidence type="ECO:0000313" key="4">
    <source>
        <dbReference type="Proteomes" id="UP000717328"/>
    </source>
</evidence>
<dbReference type="InterPro" id="IPR013212">
    <property type="entry name" value="Mad3/Bub1_I"/>
</dbReference>
<dbReference type="PANTHER" id="PTHR14030">
    <property type="entry name" value="MITOTIC CHECKPOINT SERINE/THREONINE-PROTEIN KINASE BUB1"/>
    <property type="match status" value="1"/>
</dbReference>
<dbReference type="Gene3D" id="1.25.40.430">
    <property type="match status" value="1"/>
</dbReference>
<dbReference type="SMART" id="SM00777">
    <property type="entry name" value="Mad3_BUB1_I"/>
    <property type="match status" value="1"/>
</dbReference>
<evidence type="ECO:0000259" key="2">
    <source>
        <dbReference type="PROSITE" id="PS51489"/>
    </source>
</evidence>
<proteinExistence type="predicted"/>
<dbReference type="Pfam" id="PF08311">
    <property type="entry name" value="Mad3_BUB1_I"/>
    <property type="match status" value="1"/>
</dbReference>
<gene>
    <name evidence="3" type="ORF">H0H81_010192</name>
</gene>
<name>A0A9P7K596_9AGAR</name>
<dbReference type="GO" id="GO:0032991">
    <property type="term" value="C:protein-containing complex"/>
    <property type="evidence" value="ECO:0007669"/>
    <property type="project" value="UniProtKB-ARBA"/>
</dbReference>
<protein>
    <recommendedName>
        <fullName evidence="2">BUB1 N-terminal domain-containing protein</fullName>
    </recommendedName>
</protein>
<dbReference type="GO" id="GO:0004672">
    <property type="term" value="F:protein kinase activity"/>
    <property type="evidence" value="ECO:0007669"/>
    <property type="project" value="TreeGrafter"/>
</dbReference>
<evidence type="ECO:0000313" key="3">
    <source>
        <dbReference type="EMBL" id="KAG5638771.1"/>
    </source>
</evidence>
<dbReference type="EMBL" id="JABCKI010005745">
    <property type="protein sequence ID" value="KAG5638771.1"/>
    <property type="molecule type" value="Genomic_DNA"/>
</dbReference>
<feature type="region of interest" description="Disordered" evidence="1">
    <location>
        <begin position="162"/>
        <end position="214"/>
    </location>
</feature>
<dbReference type="InterPro" id="IPR012572">
    <property type="entry name" value="Mad3/Bub1_II"/>
</dbReference>
<dbReference type="InterPro" id="IPR015661">
    <property type="entry name" value="Bub1/Mad3"/>
</dbReference>
<organism evidence="3 4">
    <name type="scientific">Sphagnurus paluster</name>
    <dbReference type="NCBI Taxonomy" id="117069"/>
    <lineage>
        <taxon>Eukaryota</taxon>
        <taxon>Fungi</taxon>
        <taxon>Dikarya</taxon>
        <taxon>Basidiomycota</taxon>
        <taxon>Agaricomycotina</taxon>
        <taxon>Agaricomycetes</taxon>
        <taxon>Agaricomycetidae</taxon>
        <taxon>Agaricales</taxon>
        <taxon>Tricholomatineae</taxon>
        <taxon>Lyophyllaceae</taxon>
        <taxon>Sphagnurus</taxon>
    </lineage>
</organism>
<comment type="caution">
    <text evidence="3">The sequence shown here is derived from an EMBL/GenBank/DDBJ whole genome shotgun (WGS) entry which is preliminary data.</text>
</comment>
<dbReference type="PROSITE" id="PS51489">
    <property type="entry name" value="BUB1_N"/>
    <property type="match status" value="1"/>
</dbReference>
<dbReference type="GO" id="GO:0007094">
    <property type="term" value="P:mitotic spindle assembly checkpoint signaling"/>
    <property type="evidence" value="ECO:0007669"/>
    <property type="project" value="InterPro"/>
</dbReference>
<accession>A0A9P7K596</accession>
<dbReference type="GO" id="GO:0005634">
    <property type="term" value="C:nucleus"/>
    <property type="evidence" value="ECO:0007669"/>
    <property type="project" value="TreeGrafter"/>
</dbReference>
<dbReference type="Proteomes" id="UP000717328">
    <property type="component" value="Unassembled WGS sequence"/>
</dbReference>
<dbReference type="AlphaFoldDB" id="A0A9P7K596"/>
<dbReference type="Pfam" id="PF08171">
    <property type="entry name" value="Mad3_BUB1_II"/>
    <property type="match status" value="1"/>
</dbReference>
<dbReference type="GO" id="GO:0051754">
    <property type="term" value="P:meiotic sister chromatid cohesion, centromeric"/>
    <property type="evidence" value="ECO:0007669"/>
    <property type="project" value="TreeGrafter"/>
</dbReference>
<reference evidence="3" key="1">
    <citation type="submission" date="2021-02" db="EMBL/GenBank/DDBJ databases">
        <authorList>
            <person name="Nieuwenhuis M."/>
            <person name="Van De Peppel L.J.J."/>
        </authorList>
    </citation>
    <scope>NUCLEOTIDE SEQUENCE</scope>
    <source>
        <strain evidence="3">D49</strain>
    </source>
</reference>
<evidence type="ECO:0000256" key="1">
    <source>
        <dbReference type="SAM" id="MobiDB-lite"/>
    </source>
</evidence>
<dbReference type="Gene3D" id="6.10.20.170">
    <property type="match status" value="1"/>
</dbReference>
<keyword evidence="4" id="KW-1185">Reference proteome</keyword>
<feature type="compositionally biased region" description="Low complexity" evidence="1">
    <location>
        <begin position="168"/>
        <end position="209"/>
    </location>
</feature>
<dbReference type="OrthoDB" id="248495at2759"/>